<feature type="domain" description="SGNH hydrolase-type esterase" evidence="1">
    <location>
        <begin position="136"/>
        <end position="300"/>
    </location>
</feature>
<dbReference type="Gene3D" id="3.40.50.1110">
    <property type="entry name" value="SGNH hydrolase"/>
    <property type="match status" value="1"/>
</dbReference>
<evidence type="ECO:0000313" key="3">
    <source>
        <dbReference type="Proteomes" id="UP000831495"/>
    </source>
</evidence>
<proteinExistence type="predicted"/>
<dbReference type="PANTHER" id="PTHR37834">
    <property type="entry name" value="GDSL-LIKE LIPASE/ACYLHYDROLASE DOMAIN PROTEIN (AFU_ORTHOLOGUE AFUA_2G00620)"/>
    <property type="match status" value="1"/>
</dbReference>
<evidence type="ECO:0000259" key="1">
    <source>
        <dbReference type="Pfam" id="PF13472"/>
    </source>
</evidence>
<dbReference type="InterPro" id="IPR036514">
    <property type="entry name" value="SGNH_hydro_sf"/>
</dbReference>
<dbReference type="Pfam" id="PF13472">
    <property type="entry name" value="Lipase_GDSL_2"/>
    <property type="match status" value="1"/>
</dbReference>
<dbReference type="Proteomes" id="UP000831495">
    <property type="component" value="Chromosome"/>
</dbReference>
<dbReference type="PANTHER" id="PTHR37834:SF2">
    <property type="entry name" value="ESTERASE, SGNH HYDROLASE-TYPE"/>
    <property type="match status" value="1"/>
</dbReference>
<accession>A0ABY4P827</accession>
<protein>
    <submittedName>
        <fullName evidence="2">GDSL-type esterase/lipase family protein</fullName>
    </submittedName>
</protein>
<dbReference type="InterPro" id="IPR013830">
    <property type="entry name" value="SGNH_hydro"/>
</dbReference>
<name>A0ABY4P827_9LACO</name>
<dbReference type="RefSeq" id="WP_249514136.1">
    <property type="nucleotide sequence ID" value="NZ_CP093366.1"/>
</dbReference>
<organism evidence="2 3">
    <name type="scientific">Bombilactobacillus folatiphilus</name>
    <dbReference type="NCBI Taxonomy" id="2923362"/>
    <lineage>
        <taxon>Bacteria</taxon>
        <taxon>Bacillati</taxon>
        <taxon>Bacillota</taxon>
        <taxon>Bacilli</taxon>
        <taxon>Lactobacillales</taxon>
        <taxon>Lactobacillaceae</taxon>
        <taxon>Bombilactobacillus</taxon>
    </lineage>
</organism>
<evidence type="ECO:0000313" key="2">
    <source>
        <dbReference type="EMBL" id="UQS81868.1"/>
    </source>
</evidence>
<sequence>MKLQETTANFLDAGLYFSGRWMQTQHGMYTTNLGAQIFTQSQGAQVIKWFFSTKAPQDDTWLAYQIDDQPFQRQMLTSAPLLIELPDTGKHQIRLVYSGNAKTDNVWKRHEGLYFDQVQTSGQLTPVKPVGSPITFIGDSITAGCWVAGPTPGKDYRAESNYAALVAQHFNKEDIRICYAAAGVVQAGAGGVPNAQTFVEQMAFNQPYQPINSSDVIINLGTTDRKVNDNEFRVGFELLLQKIKLQYPTSRLWVMIPFAQVHADIIREEASEYDNTTIVETKDWDLSYTDGLHPNLQGTQVAAQELIAVLQ</sequence>
<reference evidence="2" key="1">
    <citation type="journal article" date="2022" name="Int. J. Syst. Evol. Microbiol.">
        <title>Apilactobacillus apisilvae sp. nov., Nicolia spurrieriana gen. nov. sp. nov., Bombilactobacillus folatiphilus sp. nov. and Bombilactobacillus thymidiniphilus sp. nov., four new lactic acid bacterial isolates from stingless bees Tetragonula carbonaria and Austroplebeia australis.</title>
        <authorList>
            <person name="Oliphant S.A."/>
            <person name="Watson-Haigh N.S."/>
            <person name="Sumby K.M."/>
            <person name="Gardner J."/>
            <person name="Groom S."/>
            <person name="Jiranek V."/>
        </authorList>
    </citation>
    <scope>NUCLEOTIDE SEQUENCE</scope>
    <source>
        <strain evidence="2">SG4_D2</strain>
    </source>
</reference>
<gene>
    <name evidence="2" type="ORF">MOO45_06645</name>
</gene>
<keyword evidence="3" id="KW-1185">Reference proteome</keyword>
<dbReference type="InterPro" id="IPR052762">
    <property type="entry name" value="PCW_deacetylase/CE"/>
</dbReference>
<dbReference type="SUPFAM" id="SSF52266">
    <property type="entry name" value="SGNH hydrolase"/>
    <property type="match status" value="1"/>
</dbReference>
<dbReference type="EMBL" id="CP093366">
    <property type="protein sequence ID" value="UQS81868.1"/>
    <property type="molecule type" value="Genomic_DNA"/>
</dbReference>